<feature type="compositionally biased region" description="Low complexity" evidence="9">
    <location>
        <begin position="52"/>
        <end position="80"/>
    </location>
</feature>
<dbReference type="InterPro" id="IPR010003">
    <property type="entry name" value="HARP_dom"/>
</dbReference>
<evidence type="ECO:0000256" key="8">
    <source>
        <dbReference type="PROSITE-ProRule" id="PRU01343"/>
    </source>
</evidence>
<dbReference type="Gene3D" id="3.40.50.10810">
    <property type="entry name" value="Tandem AAA-ATPase domain"/>
    <property type="match status" value="1"/>
</dbReference>
<name>E1ZL58_CHLVA</name>
<dbReference type="InterPro" id="IPR000330">
    <property type="entry name" value="SNF2_N"/>
</dbReference>
<keyword evidence="13" id="KW-1185">Reference proteome</keyword>
<dbReference type="PROSITE" id="PS51467">
    <property type="entry name" value="HARP"/>
    <property type="match status" value="1"/>
</dbReference>
<dbReference type="GO" id="GO:0031297">
    <property type="term" value="P:replication fork processing"/>
    <property type="evidence" value="ECO:0007669"/>
    <property type="project" value="TreeGrafter"/>
</dbReference>
<reference evidence="12 13" key="1">
    <citation type="journal article" date="2010" name="Plant Cell">
        <title>The Chlorella variabilis NC64A genome reveals adaptation to photosymbiosis, coevolution with viruses, and cryptic sex.</title>
        <authorList>
            <person name="Blanc G."/>
            <person name="Duncan G."/>
            <person name="Agarkova I."/>
            <person name="Borodovsky M."/>
            <person name="Gurnon J."/>
            <person name="Kuo A."/>
            <person name="Lindquist E."/>
            <person name="Lucas S."/>
            <person name="Pangilinan J."/>
            <person name="Polle J."/>
            <person name="Salamov A."/>
            <person name="Terry A."/>
            <person name="Yamada T."/>
            <person name="Dunigan D.D."/>
            <person name="Grigoriev I.V."/>
            <person name="Claverie J.M."/>
            <person name="Van Etten J.L."/>
        </authorList>
    </citation>
    <scope>NUCLEOTIDE SEQUENCE [LARGE SCALE GENOMIC DNA]</scope>
    <source>
        <strain evidence="12 13">NC64A</strain>
    </source>
</reference>
<evidence type="ECO:0000256" key="2">
    <source>
        <dbReference type="ARBA" id="ARBA00022741"/>
    </source>
</evidence>
<sequence length="521" mass="56843">MEPPLCTCGNPGLLREVRKAGPNQGRHFWGCVNWPEGCRLFKWASAEEEAAAAEAAGSQRQSSQAARSPASQQPSWQSPHAQPPSQPWQSPPSAPRRQAYPSQQQQQQQQQRVPPPASPHQQQQPQARGPAPRIASPASLAASGRPYVPMWDPEAEGPPGAAYPHASPQQQQQRQQQQGQASRGGSQPATPPGSSHGWGGPPSLGGSQPQPSQQQHPLYGRPQGSQPPSQQPYSPRQAQGASPAGRAAAAGPSPQGERLKVSLQVVDGDTFGAAFRYNEPLKEFVKSFPRPYNGRWDPQRKLWTFPMPHYEDVLQLLQEQSPVPLALNPIPPGALSRHAPAPPGQHLRRGMFEQSQQVQHLSEDEVDDRLARLPSELWNRLYGFQREGVGRGVALGGRVLLGDEMGLGKTVQALCIAACFGPEDWPLLIICPSTMKLVWQDAVRHWLPPDLTPRPHNLAVIKDGQGIDQLLGRMDQETPNLDTQRTQAVKALVEKAARAILVTGTPALSRPWELYPQASLI</sequence>
<evidence type="ECO:0000256" key="9">
    <source>
        <dbReference type="SAM" id="MobiDB-lite"/>
    </source>
</evidence>
<gene>
    <name evidence="12" type="ORF">CHLNCDRAFT_136835</name>
</gene>
<keyword evidence="4" id="KW-0378">Hydrolase</keyword>
<evidence type="ECO:0000259" key="11">
    <source>
        <dbReference type="PROSITE" id="PS51999"/>
    </source>
</evidence>
<dbReference type="OrthoDB" id="2801544at2759"/>
<feature type="domain" description="GRF-type" evidence="11">
    <location>
        <begin position="6"/>
        <end position="47"/>
    </location>
</feature>
<feature type="region of interest" description="Disordered" evidence="9">
    <location>
        <begin position="47"/>
        <end position="256"/>
    </location>
</feature>
<evidence type="ECO:0000313" key="13">
    <source>
        <dbReference type="Proteomes" id="UP000008141"/>
    </source>
</evidence>
<proteinExistence type="predicted"/>
<protein>
    <submittedName>
        <fullName evidence="12">Uncharacterized protein</fullName>
    </submittedName>
</protein>
<dbReference type="InterPro" id="IPR038718">
    <property type="entry name" value="SNF2-like_sf"/>
</dbReference>
<organism evidence="13">
    <name type="scientific">Chlorella variabilis</name>
    <name type="common">Green alga</name>
    <dbReference type="NCBI Taxonomy" id="554065"/>
    <lineage>
        <taxon>Eukaryota</taxon>
        <taxon>Viridiplantae</taxon>
        <taxon>Chlorophyta</taxon>
        <taxon>core chlorophytes</taxon>
        <taxon>Trebouxiophyceae</taxon>
        <taxon>Chlorellales</taxon>
        <taxon>Chlorellaceae</taxon>
        <taxon>Chlorella clade</taxon>
        <taxon>Chlorella</taxon>
    </lineage>
</organism>
<dbReference type="KEGG" id="cvr:CHLNCDRAFT_136835"/>
<dbReference type="GO" id="GO:0008270">
    <property type="term" value="F:zinc ion binding"/>
    <property type="evidence" value="ECO:0007669"/>
    <property type="project" value="UniProtKB-KW"/>
</dbReference>
<dbReference type="InterPro" id="IPR010666">
    <property type="entry name" value="Znf_GRF"/>
</dbReference>
<keyword evidence="1" id="KW-0479">Metal-binding</keyword>
<dbReference type="PANTHER" id="PTHR45766">
    <property type="entry name" value="DNA ANNEALING HELICASE AND ENDONUCLEASE ZRANB3 FAMILY MEMBER"/>
    <property type="match status" value="1"/>
</dbReference>
<dbReference type="InterPro" id="IPR027417">
    <property type="entry name" value="P-loop_NTPase"/>
</dbReference>
<evidence type="ECO:0000256" key="5">
    <source>
        <dbReference type="ARBA" id="ARBA00022806"/>
    </source>
</evidence>
<evidence type="ECO:0000256" key="1">
    <source>
        <dbReference type="ARBA" id="ARBA00022723"/>
    </source>
</evidence>
<feature type="compositionally biased region" description="Low complexity" evidence="9">
    <location>
        <begin position="119"/>
        <end position="132"/>
    </location>
</feature>
<evidence type="ECO:0000259" key="10">
    <source>
        <dbReference type="PROSITE" id="PS51467"/>
    </source>
</evidence>
<evidence type="ECO:0000256" key="7">
    <source>
        <dbReference type="ARBA" id="ARBA00022840"/>
    </source>
</evidence>
<dbReference type="eggNOG" id="KOG1000">
    <property type="taxonomic scope" value="Eukaryota"/>
</dbReference>
<evidence type="ECO:0000256" key="3">
    <source>
        <dbReference type="ARBA" id="ARBA00022771"/>
    </source>
</evidence>
<keyword evidence="3 8" id="KW-0863">Zinc-finger</keyword>
<dbReference type="GO" id="GO:0043596">
    <property type="term" value="C:nuclear replication fork"/>
    <property type="evidence" value="ECO:0007669"/>
    <property type="project" value="TreeGrafter"/>
</dbReference>
<dbReference type="RefSeq" id="XP_005845604.1">
    <property type="nucleotide sequence ID" value="XM_005845542.1"/>
</dbReference>
<dbReference type="Pfam" id="PF00176">
    <property type="entry name" value="SNF2-rel_dom"/>
    <property type="match status" value="1"/>
</dbReference>
<feature type="domain" description="HARP" evidence="10">
    <location>
        <begin position="253"/>
        <end position="331"/>
    </location>
</feature>
<dbReference type="SUPFAM" id="SSF52540">
    <property type="entry name" value="P-loop containing nucleoside triphosphate hydrolases"/>
    <property type="match status" value="1"/>
</dbReference>
<evidence type="ECO:0000256" key="6">
    <source>
        <dbReference type="ARBA" id="ARBA00022833"/>
    </source>
</evidence>
<dbReference type="PANTHER" id="PTHR45766:SF3">
    <property type="entry name" value="DNA ANNEALING HELICASE AND ENDONUCLEASE ZRANB3"/>
    <property type="match status" value="1"/>
</dbReference>
<evidence type="ECO:0000256" key="4">
    <source>
        <dbReference type="ARBA" id="ARBA00022801"/>
    </source>
</evidence>
<keyword evidence="7" id="KW-0067">ATP-binding</keyword>
<feature type="compositionally biased region" description="Low complexity" evidence="9">
    <location>
        <begin position="157"/>
        <end position="195"/>
    </location>
</feature>
<dbReference type="GO" id="GO:0016787">
    <property type="term" value="F:hydrolase activity"/>
    <property type="evidence" value="ECO:0007669"/>
    <property type="project" value="UniProtKB-KW"/>
</dbReference>
<keyword evidence="6" id="KW-0862">Zinc</keyword>
<feature type="compositionally biased region" description="Pro residues" evidence="9">
    <location>
        <begin position="81"/>
        <end position="94"/>
    </location>
</feature>
<dbReference type="AlphaFoldDB" id="E1ZL58"/>
<accession>E1ZL58</accession>
<keyword evidence="5" id="KW-0347">Helicase</keyword>
<dbReference type="GeneID" id="17352939"/>
<dbReference type="InParanoid" id="E1ZL58"/>
<dbReference type="EMBL" id="GL433851">
    <property type="protein sequence ID" value="EFN53502.1"/>
    <property type="molecule type" value="Genomic_DNA"/>
</dbReference>
<feature type="compositionally biased region" description="Low complexity" evidence="9">
    <location>
        <begin position="95"/>
        <end position="112"/>
    </location>
</feature>
<dbReference type="Pfam" id="PF06839">
    <property type="entry name" value="Zn_ribbon_GRF"/>
    <property type="match status" value="1"/>
</dbReference>
<evidence type="ECO:0000313" key="12">
    <source>
        <dbReference type="EMBL" id="EFN53502.1"/>
    </source>
</evidence>
<dbReference type="GO" id="GO:0006281">
    <property type="term" value="P:DNA repair"/>
    <property type="evidence" value="ECO:0007669"/>
    <property type="project" value="TreeGrafter"/>
</dbReference>
<dbReference type="PROSITE" id="PS51999">
    <property type="entry name" value="ZF_GRF"/>
    <property type="match status" value="1"/>
</dbReference>
<keyword evidence="2" id="KW-0547">Nucleotide-binding</keyword>
<dbReference type="GO" id="GO:0005524">
    <property type="term" value="F:ATP binding"/>
    <property type="evidence" value="ECO:0007669"/>
    <property type="project" value="InterPro"/>
</dbReference>
<feature type="compositionally biased region" description="Low complexity" evidence="9">
    <location>
        <begin position="204"/>
        <end position="256"/>
    </location>
</feature>
<dbReference type="Proteomes" id="UP000008141">
    <property type="component" value="Unassembled WGS sequence"/>
</dbReference>